<dbReference type="OMA" id="FMEDEFD"/>
<feature type="compositionally biased region" description="Acidic residues" evidence="1">
    <location>
        <begin position="232"/>
        <end position="252"/>
    </location>
</feature>
<dbReference type="EMBL" id="GG704911">
    <property type="protein sequence ID" value="EAS35985.1"/>
    <property type="molecule type" value="Genomic_DNA"/>
</dbReference>
<name>A0A0E1RYF6_COCIM</name>
<reference evidence="3" key="1">
    <citation type="journal article" date="2009" name="Genome Res.">
        <title>Comparative genomic analyses of the human fungal pathogens Coccidioides and their relatives.</title>
        <authorList>
            <person name="Sharpton T.J."/>
            <person name="Stajich J.E."/>
            <person name="Rounsley S.D."/>
            <person name="Gardner M.J."/>
            <person name="Wortman J.R."/>
            <person name="Jordar V.S."/>
            <person name="Maiti R."/>
            <person name="Kodira C.D."/>
            <person name="Neafsey D.E."/>
            <person name="Zeng Q."/>
            <person name="Hung C.-Y."/>
            <person name="McMahan C."/>
            <person name="Muszewska A."/>
            <person name="Grynberg M."/>
            <person name="Mandel M.A."/>
            <person name="Kellner E.M."/>
            <person name="Barker B.M."/>
            <person name="Galgiani J.N."/>
            <person name="Orbach M.J."/>
            <person name="Kirkland T.N."/>
            <person name="Cole G.T."/>
            <person name="Henn M.R."/>
            <person name="Birren B.W."/>
            <person name="Taylor J.W."/>
        </authorList>
    </citation>
    <scope>NUCLEOTIDE SEQUENCE [LARGE SCALE GENOMIC DNA]</scope>
    <source>
        <strain evidence="3">RS</strain>
    </source>
</reference>
<feature type="compositionally biased region" description="Polar residues" evidence="1">
    <location>
        <begin position="90"/>
        <end position="99"/>
    </location>
</feature>
<feature type="compositionally biased region" description="Basic and acidic residues" evidence="1">
    <location>
        <begin position="34"/>
        <end position="43"/>
    </location>
</feature>
<organism evidence="2 3">
    <name type="scientific">Coccidioides immitis (strain RS)</name>
    <name type="common">Valley fever fungus</name>
    <dbReference type="NCBI Taxonomy" id="246410"/>
    <lineage>
        <taxon>Eukaryota</taxon>
        <taxon>Fungi</taxon>
        <taxon>Dikarya</taxon>
        <taxon>Ascomycota</taxon>
        <taxon>Pezizomycotina</taxon>
        <taxon>Eurotiomycetes</taxon>
        <taxon>Eurotiomycetidae</taxon>
        <taxon>Onygenales</taxon>
        <taxon>Onygenaceae</taxon>
        <taxon>Coccidioides</taxon>
    </lineage>
</organism>
<dbReference type="AlphaFoldDB" id="A0A0E1RYF6"/>
<evidence type="ECO:0000313" key="2">
    <source>
        <dbReference type="EMBL" id="EAS35985.1"/>
    </source>
</evidence>
<keyword evidence="3" id="KW-1185">Reference proteome</keyword>
<proteinExistence type="predicted"/>
<feature type="region of interest" description="Disordered" evidence="1">
    <location>
        <begin position="1"/>
        <end position="105"/>
    </location>
</feature>
<evidence type="ECO:0000313" key="3">
    <source>
        <dbReference type="Proteomes" id="UP000001261"/>
    </source>
</evidence>
<feature type="compositionally biased region" description="Basic and acidic residues" evidence="1">
    <location>
        <begin position="146"/>
        <end position="162"/>
    </location>
</feature>
<dbReference type="RefSeq" id="XP_001247568.1">
    <property type="nucleotide sequence ID" value="XM_001247567.2"/>
</dbReference>
<dbReference type="Proteomes" id="UP000001261">
    <property type="component" value="Unassembled WGS sequence"/>
</dbReference>
<dbReference type="VEuPathDB" id="FungiDB:CIMG_01339"/>
<gene>
    <name evidence="2" type="ORF">CIMG_01339</name>
</gene>
<feature type="region of interest" description="Disordered" evidence="1">
    <location>
        <begin position="146"/>
        <end position="182"/>
    </location>
</feature>
<dbReference type="KEGG" id="cim:CIMG_01339"/>
<dbReference type="InParanoid" id="A0A0E1RYF6"/>
<accession>A0A0E1RYF6</accession>
<dbReference type="OrthoDB" id="77607at2759"/>
<feature type="region of interest" description="Disordered" evidence="1">
    <location>
        <begin position="203"/>
        <end position="258"/>
    </location>
</feature>
<protein>
    <submittedName>
        <fullName evidence="2">Uncharacterized protein</fullName>
    </submittedName>
</protein>
<reference evidence="3" key="2">
    <citation type="journal article" date="2010" name="Genome Res.">
        <title>Population genomic sequencing of Coccidioides fungi reveals recent hybridization and transposon control.</title>
        <authorList>
            <person name="Neafsey D.E."/>
            <person name="Barker B.M."/>
            <person name="Sharpton T.J."/>
            <person name="Stajich J.E."/>
            <person name="Park D.J."/>
            <person name="Whiston E."/>
            <person name="Hung C.-Y."/>
            <person name="McMahan C."/>
            <person name="White J."/>
            <person name="Sykes S."/>
            <person name="Heiman D."/>
            <person name="Young S."/>
            <person name="Zeng Q."/>
            <person name="Abouelleil A."/>
            <person name="Aftuck L."/>
            <person name="Bessette D."/>
            <person name="Brown A."/>
            <person name="FitzGerald M."/>
            <person name="Lui A."/>
            <person name="Macdonald J.P."/>
            <person name="Priest M."/>
            <person name="Orbach M.J."/>
            <person name="Galgiani J.N."/>
            <person name="Kirkland T.N."/>
            <person name="Cole G.T."/>
            <person name="Birren B.W."/>
            <person name="Henn M.R."/>
            <person name="Taylor J.W."/>
            <person name="Rounsley S.D."/>
        </authorList>
    </citation>
    <scope>GENOME REANNOTATION</scope>
    <source>
        <strain evidence="3">RS</strain>
    </source>
</reference>
<sequence length="258" mass="28917">MADVRALLRNELASRASATDRQKKKRKLESAPTEIRKKLKPIDQTEESAGEENEKEKASPTEETGPSPDIAIVPAANAATENPLPLPAQATASTKQQEAPQAIDEDEWAAFERFVAAPTRIQVPAAVLNSGATICAAPVSAAELAKHEEAQRESRTKAREAELQGEQEEATRSLEEEFDEMEQLDERVKRLKEKREEILRRRQQGLLKDMVNSEGDSVRGNIETPGSGNVFEYEEDEDIDDDDDDDDDDDEWDNWRFK</sequence>
<dbReference type="GeneID" id="4567051"/>
<evidence type="ECO:0000256" key="1">
    <source>
        <dbReference type="SAM" id="MobiDB-lite"/>
    </source>
</evidence>
<dbReference type="STRING" id="246410.A0A0E1RYF6"/>